<accession>A0A849C1G2</accession>
<dbReference type="SUPFAM" id="SSF46894">
    <property type="entry name" value="C-terminal effector domain of the bipartite response regulators"/>
    <property type="match status" value="1"/>
</dbReference>
<keyword evidence="4" id="KW-1185">Reference proteome</keyword>
<protein>
    <submittedName>
        <fullName evidence="3">Helix-turn-helix transcriptional regulator</fullName>
    </submittedName>
</protein>
<evidence type="ECO:0000313" key="3">
    <source>
        <dbReference type="EMBL" id="NNH68839.1"/>
    </source>
</evidence>
<gene>
    <name evidence="3" type="ORF">HLB23_02935</name>
</gene>
<dbReference type="PROSITE" id="PS00622">
    <property type="entry name" value="HTH_LUXR_1"/>
    <property type="match status" value="1"/>
</dbReference>
<evidence type="ECO:0000313" key="4">
    <source>
        <dbReference type="Proteomes" id="UP000586827"/>
    </source>
</evidence>
<dbReference type="InterPro" id="IPR036388">
    <property type="entry name" value="WH-like_DNA-bd_sf"/>
</dbReference>
<dbReference type="InterPro" id="IPR011990">
    <property type="entry name" value="TPR-like_helical_dom_sf"/>
</dbReference>
<dbReference type="GO" id="GO:0003677">
    <property type="term" value="F:DNA binding"/>
    <property type="evidence" value="ECO:0007669"/>
    <property type="project" value="UniProtKB-KW"/>
</dbReference>
<sequence length="714" mass="77253">MAHRITIKQRRSRTVVSGATDPASTCLAGAMGRELAPTGTSAALQRIPARPDVSDIDVAIVLRLRRGSVEHLRVAEAVTVLGESSAVKMIAELLQADSNAVRRVLAHLAGAGILDGCRFRNREAGALLLRGMRVDQRRRLHRRAAELLYDHGAPVSEVAEHLVRAGGSRCSWASVVLRAAAETALVLDQLSRALDFLELSYRTTTDSRDRAEIASTLAAIEWRVNPSTTTRNFARLHAALRGGAASVPALREAVRYLLWYGRVDDVRTALIVLDRNSSIAVTDEYAFQRVWIGYIYPELAGDGKIDAAAESEQIGGEVSAYRLAKGLLAAMSADGAGESTVTAAHRILSRHRLDASTVEILTTALEGLIHADKLDAAAAWCSALLAEASARSSPTWQAIFAGLNAEIALRQGRLDDVSQHAVLALNQVPAENLGIVIARPLACHVRALTASGRFDEARAQLARDVPLGLFDSRQVLLYLNARGHLALATGHVADALVDFQLCGALMRHWNLDLSGLLAWRNDVAQVYLAVGDLPRARAYAQRHLDLLGDPERHGSGGESLRLIAATADPADRVVLLHRAEAIARRGEDRLELARVLGDLGRAYGLLGQESRSRSLRRSAMRLARYCGAEVLYRQLTGDPAAEPPSPPADAAAAGLLTAAEQRVAELAARGLRNRDIAGELAITTSTVEQHLTRVYRKLKVRRRGELRFILSTRC</sequence>
<name>A0A849C1G2_9NOCA</name>
<feature type="domain" description="HTH luxR-type" evidence="2">
    <location>
        <begin position="649"/>
        <end position="714"/>
    </location>
</feature>
<dbReference type="GO" id="GO:0006355">
    <property type="term" value="P:regulation of DNA-templated transcription"/>
    <property type="evidence" value="ECO:0007669"/>
    <property type="project" value="InterPro"/>
</dbReference>
<dbReference type="EMBL" id="JABELX010000001">
    <property type="protein sequence ID" value="NNH68839.1"/>
    <property type="molecule type" value="Genomic_DNA"/>
</dbReference>
<dbReference type="SMART" id="SM00421">
    <property type="entry name" value="HTH_LUXR"/>
    <property type="match status" value="1"/>
</dbReference>
<dbReference type="RefSeq" id="WP_157553362.1">
    <property type="nucleotide sequence ID" value="NZ_JABELX010000001.1"/>
</dbReference>
<dbReference type="Gene3D" id="1.25.40.10">
    <property type="entry name" value="Tetratricopeptide repeat domain"/>
    <property type="match status" value="1"/>
</dbReference>
<proteinExistence type="predicted"/>
<dbReference type="PROSITE" id="PS50043">
    <property type="entry name" value="HTH_LUXR_2"/>
    <property type="match status" value="1"/>
</dbReference>
<dbReference type="InterPro" id="IPR016032">
    <property type="entry name" value="Sig_transdc_resp-reg_C-effctor"/>
</dbReference>
<evidence type="ECO:0000256" key="1">
    <source>
        <dbReference type="ARBA" id="ARBA00023125"/>
    </source>
</evidence>
<reference evidence="3 4" key="1">
    <citation type="submission" date="2020-05" db="EMBL/GenBank/DDBJ databases">
        <title>MicrobeNet Type strains.</title>
        <authorList>
            <person name="Nicholson A.C."/>
        </authorList>
    </citation>
    <scope>NUCLEOTIDE SEQUENCE [LARGE SCALE GENOMIC DNA]</scope>
    <source>
        <strain evidence="3 4">JCM 3224</strain>
    </source>
</reference>
<dbReference type="PRINTS" id="PR00038">
    <property type="entry name" value="HTHLUXR"/>
</dbReference>
<evidence type="ECO:0000259" key="2">
    <source>
        <dbReference type="PROSITE" id="PS50043"/>
    </source>
</evidence>
<dbReference type="InterPro" id="IPR000792">
    <property type="entry name" value="Tscrpt_reg_LuxR_C"/>
</dbReference>
<dbReference type="Proteomes" id="UP000586827">
    <property type="component" value="Unassembled WGS sequence"/>
</dbReference>
<dbReference type="Gene3D" id="1.10.10.10">
    <property type="entry name" value="Winged helix-like DNA-binding domain superfamily/Winged helix DNA-binding domain"/>
    <property type="match status" value="1"/>
</dbReference>
<dbReference type="InterPro" id="IPR039420">
    <property type="entry name" value="WalR-like"/>
</dbReference>
<keyword evidence="1" id="KW-0238">DNA-binding</keyword>
<dbReference type="PANTHER" id="PTHR43214:SF43">
    <property type="entry name" value="TWO-COMPONENT RESPONSE REGULATOR"/>
    <property type="match status" value="1"/>
</dbReference>
<organism evidence="3 4">
    <name type="scientific">Nocardia uniformis</name>
    <dbReference type="NCBI Taxonomy" id="53432"/>
    <lineage>
        <taxon>Bacteria</taxon>
        <taxon>Bacillati</taxon>
        <taxon>Actinomycetota</taxon>
        <taxon>Actinomycetes</taxon>
        <taxon>Mycobacteriales</taxon>
        <taxon>Nocardiaceae</taxon>
        <taxon>Nocardia</taxon>
    </lineage>
</organism>
<dbReference type="Pfam" id="PF00196">
    <property type="entry name" value="GerE"/>
    <property type="match status" value="1"/>
</dbReference>
<comment type="caution">
    <text evidence="3">The sequence shown here is derived from an EMBL/GenBank/DDBJ whole genome shotgun (WGS) entry which is preliminary data.</text>
</comment>
<dbReference type="PANTHER" id="PTHR43214">
    <property type="entry name" value="TWO-COMPONENT RESPONSE REGULATOR"/>
    <property type="match status" value="1"/>
</dbReference>
<dbReference type="AlphaFoldDB" id="A0A849C1G2"/>
<dbReference type="CDD" id="cd06170">
    <property type="entry name" value="LuxR_C_like"/>
    <property type="match status" value="1"/>
</dbReference>